<keyword evidence="3" id="KW-0808">Transferase</keyword>
<feature type="domain" description="Erythromycin biosynthesis protein CIII-like C-terminal" evidence="2">
    <location>
        <begin position="295"/>
        <end position="401"/>
    </location>
</feature>
<accession>A0A1I7NJF8</accession>
<reference evidence="3 4" key="1">
    <citation type="submission" date="2016-10" db="EMBL/GenBank/DDBJ databases">
        <authorList>
            <person name="de Groot N.N."/>
        </authorList>
    </citation>
    <scope>NUCLEOTIDE SEQUENCE [LARGE SCALE GENOMIC DNA]</scope>
    <source>
        <strain evidence="3 4">IPL20</strain>
    </source>
</reference>
<dbReference type="RefSeq" id="WP_092424117.1">
    <property type="nucleotide sequence ID" value="NZ_FPCK01000002.1"/>
</dbReference>
<dbReference type="PANTHER" id="PTHR48050">
    <property type="entry name" value="STEROL 3-BETA-GLUCOSYLTRANSFERASE"/>
    <property type="match status" value="1"/>
</dbReference>
<dbReference type="InterPro" id="IPR050426">
    <property type="entry name" value="Glycosyltransferase_28"/>
</dbReference>
<evidence type="ECO:0000259" key="2">
    <source>
        <dbReference type="Pfam" id="PF06722"/>
    </source>
</evidence>
<dbReference type="InterPro" id="IPR002213">
    <property type="entry name" value="UDP_glucos_trans"/>
</dbReference>
<dbReference type="EMBL" id="FPCK01000002">
    <property type="protein sequence ID" value="SFV34815.1"/>
    <property type="molecule type" value="Genomic_DNA"/>
</dbReference>
<evidence type="ECO:0000313" key="4">
    <source>
        <dbReference type="Proteomes" id="UP000199074"/>
    </source>
</evidence>
<sequence length="443" mass="48852">MKRIALVTIGTQGDVQPYISLALALQERGYAVALGATEEFEDLVSGYGIEFHSLGPSIQSFLKETRFENAMSSSMLINGPWMLKQGQQIIDTAARSGWRMCQGADAVIVNMNTSFGIDIAEALKVPAIMTALQPLNSTSEFPLSMYYVADDLGPTLNKLSYTAATMQQAYWNLPRNRLRRELMGLEARNMGGVFTNTDGSPLTTLYAYSAAVSPRPRDWPKTALVTGYWNLRDRSQWEPTPEFEAFLSAGEAPVYIGFGSMPFGAERNTRILKEAVSRWGGRAVVARGWGGIDPRDLPDTIFPIEKAPHDRLFRYVSAVVHHGGAGTTSAGLHLGRPTFVVPQAMDQPYWGRRVYELGCGPKPVRLRKLTAELLAEALADLNSNESYRRSAAQVAENLRSEDGTDKAIKVIERVMANFVPRAMAKAPRKSRAKTKKLSLKKAV</sequence>
<proteinExistence type="predicted"/>
<dbReference type="AlphaFoldDB" id="A0A1I7NJF8"/>
<dbReference type="InterPro" id="IPR010610">
    <property type="entry name" value="EryCIII-like_C"/>
</dbReference>
<dbReference type="SUPFAM" id="SSF53756">
    <property type="entry name" value="UDP-Glycosyltransferase/glycogen phosphorylase"/>
    <property type="match status" value="1"/>
</dbReference>
<keyword evidence="4" id="KW-1185">Reference proteome</keyword>
<evidence type="ECO:0000313" key="3">
    <source>
        <dbReference type="EMBL" id="SFV34815.1"/>
    </source>
</evidence>
<dbReference type="CDD" id="cd03784">
    <property type="entry name" value="GT1_Gtf-like"/>
    <property type="match status" value="1"/>
</dbReference>
<name>A0A1I7NJF8_9HYPH</name>
<dbReference type="InterPro" id="IPR004276">
    <property type="entry name" value="GlycoTrans_28_N"/>
</dbReference>
<dbReference type="PANTHER" id="PTHR48050:SF13">
    <property type="entry name" value="STEROL 3-BETA-GLUCOSYLTRANSFERASE UGT80A2"/>
    <property type="match status" value="1"/>
</dbReference>
<dbReference type="GO" id="GO:0016758">
    <property type="term" value="F:hexosyltransferase activity"/>
    <property type="evidence" value="ECO:0007669"/>
    <property type="project" value="InterPro"/>
</dbReference>
<protein>
    <submittedName>
        <fullName evidence="3">UDP:flavonoid glycosyltransferase YjiC, YdhE family</fullName>
    </submittedName>
</protein>
<dbReference type="Pfam" id="PF06722">
    <property type="entry name" value="EryCIII-like_C"/>
    <property type="match status" value="1"/>
</dbReference>
<dbReference type="Pfam" id="PF03033">
    <property type="entry name" value="Glyco_transf_28"/>
    <property type="match status" value="1"/>
</dbReference>
<organism evidence="3 4">
    <name type="scientific">Devosia crocina</name>
    <dbReference type="NCBI Taxonomy" id="429728"/>
    <lineage>
        <taxon>Bacteria</taxon>
        <taxon>Pseudomonadati</taxon>
        <taxon>Pseudomonadota</taxon>
        <taxon>Alphaproteobacteria</taxon>
        <taxon>Hyphomicrobiales</taxon>
        <taxon>Devosiaceae</taxon>
        <taxon>Devosia</taxon>
    </lineage>
</organism>
<dbReference type="Proteomes" id="UP000199074">
    <property type="component" value="Unassembled WGS sequence"/>
</dbReference>
<dbReference type="FunFam" id="3.40.50.2000:FF:000009">
    <property type="entry name" value="Sterol 3-beta-glucosyltransferase UGT80A2"/>
    <property type="match status" value="1"/>
</dbReference>
<gene>
    <name evidence="3" type="ORF">SAMN05216456_1998</name>
</gene>
<evidence type="ECO:0000259" key="1">
    <source>
        <dbReference type="Pfam" id="PF03033"/>
    </source>
</evidence>
<dbReference type="STRING" id="429728.SAMN05216456_1998"/>
<dbReference type="OrthoDB" id="9805366at2"/>
<dbReference type="GO" id="GO:0008194">
    <property type="term" value="F:UDP-glycosyltransferase activity"/>
    <property type="evidence" value="ECO:0007669"/>
    <property type="project" value="InterPro"/>
</dbReference>
<dbReference type="GO" id="GO:0005975">
    <property type="term" value="P:carbohydrate metabolic process"/>
    <property type="evidence" value="ECO:0007669"/>
    <property type="project" value="InterPro"/>
</dbReference>
<dbReference type="GO" id="GO:0033072">
    <property type="term" value="P:vancomycin biosynthetic process"/>
    <property type="evidence" value="ECO:0007669"/>
    <property type="project" value="UniProtKB-ARBA"/>
</dbReference>
<dbReference type="Gene3D" id="3.40.50.2000">
    <property type="entry name" value="Glycogen Phosphorylase B"/>
    <property type="match status" value="2"/>
</dbReference>
<feature type="domain" description="Glycosyltransferase family 28 N-terminal" evidence="1">
    <location>
        <begin position="4"/>
        <end position="134"/>
    </location>
</feature>